<reference evidence="8" key="2">
    <citation type="submission" date="2021-04" db="EMBL/GenBank/DDBJ databases">
        <authorList>
            <person name="Gilroy R."/>
        </authorList>
    </citation>
    <scope>NUCLEOTIDE SEQUENCE</scope>
    <source>
        <strain evidence="8">ChiGjej4B4-18154</strain>
    </source>
</reference>
<dbReference type="InterPro" id="IPR034485">
    <property type="entry name" value="Anaerobic_Cys-type_sulfatase-m"/>
</dbReference>
<dbReference type="GO" id="GO:0016491">
    <property type="term" value="F:oxidoreductase activity"/>
    <property type="evidence" value="ECO:0007669"/>
    <property type="project" value="InterPro"/>
</dbReference>
<dbReference type="SFLD" id="SFLDF00289">
    <property type="entry name" value="anaerobic_Cys-type_sulfatase-m"/>
    <property type="match status" value="1"/>
</dbReference>
<proteinExistence type="inferred from homology"/>
<dbReference type="SFLD" id="SFLDG01067">
    <property type="entry name" value="SPASM/twitch_domain_containing"/>
    <property type="match status" value="1"/>
</dbReference>
<evidence type="ECO:0000256" key="6">
    <source>
        <dbReference type="ARBA" id="ARBA00023601"/>
    </source>
</evidence>
<dbReference type="GO" id="GO:0051536">
    <property type="term" value="F:iron-sulfur cluster binding"/>
    <property type="evidence" value="ECO:0007669"/>
    <property type="project" value="UniProtKB-KW"/>
</dbReference>
<dbReference type="Pfam" id="PF13186">
    <property type="entry name" value="SPASM"/>
    <property type="match status" value="1"/>
</dbReference>
<dbReference type="SUPFAM" id="SSF102114">
    <property type="entry name" value="Radical SAM enzymes"/>
    <property type="match status" value="1"/>
</dbReference>
<evidence type="ECO:0000256" key="4">
    <source>
        <dbReference type="ARBA" id="ARBA00023004"/>
    </source>
</evidence>
<dbReference type="InterPro" id="IPR023867">
    <property type="entry name" value="Sulphatase_maturase_rSAM"/>
</dbReference>
<dbReference type="GO" id="GO:0046872">
    <property type="term" value="F:metal ion binding"/>
    <property type="evidence" value="ECO:0007669"/>
    <property type="project" value="UniProtKB-KW"/>
</dbReference>
<sequence>MPPVNVLIKPASSACNMTCAYCFYRDVASHRQEGFQGMLSPRLMEEVVAGAMEFAEHSCSFLFQGGEPTLAGLDFYRQVVELVKKHEKPGVKVSYAIQTNAFRLDEEWCAFFKEHDFLVGVSLDGPAELHNLNRTDPAQNGTFNDVMRSVALLKKHGVTFNILCVLTGKNARSIERIYRFFRKQGLDHIQFIPCLEPLGQERGRERYHLSVEEYGEFLIRVFDLWFQDLLSGQYVSIRHIDNWLQILLGGQPEACGMVGRCSIQFVVEGDGGVYPCDFYVLDELRLGTVGENSFAEMAQSAAARQFLQCSTPVPPECARCRWYVLCRNGCRRDRLTGADGLPGHSCYCDALQRFFRERAGRLQQAAAILARWR</sequence>
<dbReference type="NCBIfam" id="TIGR03942">
    <property type="entry name" value="sulfatase_rSAM"/>
    <property type="match status" value="1"/>
</dbReference>
<dbReference type="CDD" id="cd01335">
    <property type="entry name" value="Radical_SAM"/>
    <property type="match status" value="1"/>
</dbReference>
<evidence type="ECO:0000256" key="3">
    <source>
        <dbReference type="ARBA" id="ARBA00022723"/>
    </source>
</evidence>
<comment type="caution">
    <text evidence="8">The sequence shown here is derived from an EMBL/GenBank/DDBJ whole genome shotgun (WGS) entry which is preliminary data.</text>
</comment>
<dbReference type="SFLD" id="SFLDS00029">
    <property type="entry name" value="Radical_SAM"/>
    <property type="match status" value="1"/>
</dbReference>
<dbReference type="SFLD" id="SFLDG01072">
    <property type="entry name" value="dehydrogenase_like"/>
    <property type="match status" value="1"/>
</dbReference>
<protein>
    <submittedName>
        <fullName evidence="8">Anaerobic sulfatase maturase</fullName>
    </submittedName>
</protein>
<accession>A0A9D2IZ15</accession>
<dbReference type="InterPro" id="IPR007197">
    <property type="entry name" value="rSAM"/>
</dbReference>
<dbReference type="EMBL" id="DXBV01000025">
    <property type="protein sequence ID" value="HIZ30157.1"/>
    <property type="molecule type" value="Genomic_DNA"/>
</dbReference>
<dbReference type="Proteomes" id="UP000824035">
    <property type="component" value="Unassembled WGS sequence"/>
</dbReference>
<comment type="cofactor">
    <cofactor evidence="1">
        <name>[4Fe-4S] cluster</name>
        <dbReference type="ChEBI" id="CHEBI:49883"/>
    </cofactor>
</comment>
<dbReference type="Pfam" id="PF04055">
    <property type="entry name" value="Radical_SAM"/>
    <property type="match status" value="1"/>
</dbReference>
<reference evidence="8" key="1">
    <citation type="journal article" date="2021" name="PeerJ">
        <title>Extensive microbial diversity within the chicken gut microbiome revealed by metagenomics and culture.</title>
        <authorList>
            <person name="Gilroy R."/>
            <person name="Ravi A."/>
            <person name="Getino M."/>
            <person name="Pursley I."/>
            <person name="Horton D.L."/>
            <person name="Alikhan N.F."/>
            <person name="Baker D."/>
            <person name="Gharbi K."/>
            <person name="Hall N."/>
            <person name="Watson M."/>
            <person name="Adriaenssens E.M."/>
            <person name="Foster-Nyarko E."/>
            <person name="Jarju S."/>
            <person name="Secka A."/>
            <person name="Antonio M."/>
            <person name="Oren A."/>
            <person name="Chaudhuri R.R."/>
            <person name="La Ragione R."/>
            <person name="Hildebrand F."/>
            <person name="Pallen M.J."/>
        </authorList>
    </citation>
    <scope>NUCLEOTIDE SEQUENCE</scope>
    <source>
        <strain evidence="8">ChiGjej4B4-18154</strain>
    </source>
</reference>
<evidence type="ECO:0000313" key="8">
    <source>
        <dbReference type="EMBL" id="HIZ30157.1"/>
    </source>
</evidence>
<evidence type="ECO:0000256" key="2">
    <source>
        <dbReference type="ARBA" id="ARBA00022691"/>
    </source>
</evidence>
<dbReference type="SFLD" id="SFLDG01386">
    <property type="entry name" value="main_SPASM_domain-containing"/>
    <property type="match status" value="1"/>
</dbReference>
<evidence type="ECO:0000256" key="1">
    <source>
        <dbReference type="ARBA" id="ARBA00001966"/>
    </source>
</evidence>
<dbReference type="InterPro" id="IPR013785">
    <property type="entry name" value="Aldolase_TIM"/>
</dbReference>
<dbReference type="PANTHER" id="PTHR43273">
    <property type="entry name" value="ANAEROBIC SULFATASE-MATURATING ENZYME HOMOLOG ASLB-RELATED"/>
    <property type="match status" value="1"/>
</dbReference>
<dbReference type="InterPro" id="IPR006638">
    <property type="entry name" value="Elp3/MiaA/NifB-like_rSAM"/>
</dbReference>
<comment type="similarity">
    <text evidence="6">Belongs to the radical SAM superfamily. Anaerobic sulfatase-maturating enzyme family.</text>
</comment>
<dbReference type="PROSITE" id="PS51918">
    <property type="entry name" value="RADICAL_SAM"/>
    <property type="match status" value="1"/>
</dbReference>
<keyword evidence="2" id="KW-0949">S-adenosyl-L-methionine</keyword>
<dbReference type="SFLD" id="SFLDG01384">
    <property type="entry name" value="thioether_bond_formation_requi"/>
    <property type="match status" value="1"/>
</dbReference>
<evidence type="ECO:0000259" key="7">
    <source>
        <dbReference type="PROSITE" id="PS51918"/>
    </source>
</evidence>
<dbReference type="AlphaFoldDB" id="A0A9D2IZ15"/>
<keyword evidence="4" id="KW-0408">Iron</keyword>
<evidence type="ECO:0000313" key="9">
    <source>
        <dbReference type="Proteomes" id="UP000824035"/>
    </source>
</evidence>
<gene>
    <name evidence="8" type="ORF">H9813_02840</name>
</gene>
<dbReference type="InterPro" id="IPR058240">
    <property type="entry name" value="rSAM_sf"/>
</dbReference>
<name>A0A9D2IZ15_9FIRM</name>
<dbReference type="Gene3D" id="3.20.20.70">
    <property type="entry name" value="Aldolase class I"/>
    <property type="match status" value="1"/>
</dbReference>
<dbReference type="InterPro" id="IPR023885">
    <property type="entry name" value="4Fe4S-binding_SPASM_dom"/>
</dbReference>
<keyword evidence="3" id="KW-0479">Metal-binding</keyword>
<feature type="domain" description="Radical SAM core" evidence="7">
    <location>
        <begin position="1"/>
        <end position="227"/>
    </location>
</feature>
<keyword evidence="5" id="KW-0411">Iron-sulfur</keyword>
<dbReference type="SMART" id="SM00729">
    <property type="entry name" value="Elp3"/>
    <property type="match status" value="1"/>
</dbReference>
<organism evidence="8 9">
    <name type="scientific">Candidatus Allofournierella merdipullorum</name>
    <dbReference type="NCBI Taxonomy" id="2838595"/>
    <lineage>
        <taxon>Bacteria</taxon>
        <taxon>Bacillati</taxon>
        <taxon>Bacillota</taxon>
        <taxon>Clostridia</taxon>
        <taxon>Eubacteriales</taxon>
        <taxon>Oscillospiraceae</taxon>
        <taxon>Allofournierella</taxon>
    </lineage>
</organism>
<evidence type="ECO:0000256" key="5">
    <source>
        <dbReference type="ARBA" id="ARBA00023014"/>
    </source>
</evidence>
<dbReference type="NCBIfam" id="TIGR04085">
    <property type="entry name" value="rSAM_more_4Fe4S"/>
    <property type="match status" value="1"/>
</dbReference>
<dbReference type="PANTHER" id="PTHR43273:SF3">
    <property type="entry name" value="ANAEROBIC SULFATASE-MATURATING ENZYME HOMOLOG ASLB-RELATED"/>
    <property type="match status" value="1"/>
</dbReference>